<feature type="domain" description="ABC transmembrane type-1" evidence="8">
    <location>
        <begin position="78"/>
        <end position="289"/>
    </location>
</feature>
<evidence type="ECO:0000256" key="5">
    <source>
        <dbReference type="ARBA" id="ARBA00022989"/>
    </source>
</evidence>
<dbReference type="Pfam" id="PF00528">
    <property type="entry name" value="BPD_transp_1"/>
    <property type="match status" value="1"/>
</dbReference>
<dbReference type="KEGG" id="byl:A4V09_21125"/>
<proteinExistence type="inferred from homology"/>
<dbReference type="CDD" id="cd06261">
    <property type="entry name" value="TM_PBP2"/>
    <property type="match status" value="1"/>
</dbReference>
<dbReference type="Gene3D" id="1.10.3720.10">
    <property type="entry name" value="MetI-like"/>
    <property type="match status" value="1"/>
</dbReference>
<keyword evidence="4 7" id="KW-0812">Transmembrane</keyword>
<feature type="transmembrane region" description="Helical" evidence="7">
    <location>
        <begin position="208"/>
        <end position="233"/>
    </location>
</feature>
<evidence type="ECO:0000256" key="1">
    <source>
        <dbReference type="ARBA" id="ARBA00004651"/>
    </source>
</evidence>
<keyword evidence="6 7" id="KW-0472">Membrane</keyword>
<evidence type="ECO:0000256" key="6">
    <source>
        <dbReference type="ARBA" id="ARBA00023136"/>
    </source>
</evidence>
<dbReference type="Proteomes" id="UP000092574">
    <property type="component" value="Chromosome"/>
</dbReference>
<evidence type="ECO:0000313" key="9">
    <source>
        <dbReference type="EMBL" id="ANU78019.2"/>
    </source>
</evidence>
<dbReference type="PANTHER" id="PTHR30193:SF37">
    <property type="entry name" value="INNER MEMBRANE ABC TRANSPORTER PERMEASE PROTEIN YCJO"/>
    <property type="match status" value="1"/>
</dbReference>
<comment type="subcellular location">
    <subcellularLocation>
        <location evidence="1 7">Cell membrane</location>
        <topology evidence="1 7">Multi-pass membrane protein</topology>
    </subcellularLocation>
</comment>
<keyword evidence="10" id="KW-1185">Reference proteome</keyword>
<keyword evidence="5 7" id="KW-1133">Transmembrane helix</keyword>
<gene>
    <name evidence="9" type="ORF">A4V09_21125</name>
</gene>
<feature type="transmembrane region" description="Helical" evidence="7">
    <location>
        <begin position="115"/>
        <end position="134"/>
    </location>
</feature>
<dbReference type="GO" id="GO:0005886">
    <property type="term" value="C:plasma membrane"/>
    <property type="evidence" value="ECO:0007669"/>
    <property type="project" value="UniProtKB-SubCell"/>
</dbReference>
<dbReference type="InterPro" id="IPR051393">
    <property type="entry name" value="ABC_transporter_permease"/>
</dbReference>
<evidence type="ECO:0000313" key="10">
    <source>
        <dbReference type="Proteomes" id="UP000092574"/>
    </source>
</evidence>
<dbReference type="OrthoDB" id="42615at2"/>
<evidence type="ECO:0000256" key="2">
    <source>
        <dbReference type="ARBA" id="ARBA00022448"/>
    </source>
</evidence>
<dbReference type="EMBL" id="CP015405">
    <property type="protein sequence ID" value="ANU78019.2"/>
    <property type="molecule type" value="Genomic_DNA"/>
</dbReference>
<evidence type="ECO:0000256" key="3">
    <source>
        <dbReference type="ARBA" id="ARBA00022475"/>
    </source>
</evidence>
<dbReference type="GO" id="GO:0055085">
    <property type="term" value="P:transmembrane transport"/>
    <property type="evidence" value="ECO:0007669"/>
    <property type="project" value="InterPro"/>
</dbReference>
<dbReference type="PANTHER" id="PTHR30193">
    <property type="entry name" value="ABC TRANSPORTER PERMEASE PROTEIN"/>
    <property type="match status" value="1"/>
</dbReference>
<evidence type="ECO:0000259" key="8">
    <source>
        <dbReference type="PROSITE" id="PS50928"/>
    </source>
</evidence>
<dbReference type="SUPFAM" id="SSF161098">
    <property type="entry name" value="MetI-like"/>
    <property type="match status" value="1"/>
</dbReference>
<feature type="transmembrane region" description="Helical" evidence="7">
    <location>
        <begin position="271"/>
        <end position="290"/>
    </location>
</feature>
<comment type="similarity">
    <text evidence="7">Belongs to the binding-protein-dependent transport system permease family.</text>
</comment>
<feature type="transmembrane region" description="Helical" evidence="7">
    <location>
        <begin position="163"/>
        <end position="187"/>
    </location>
</feature>
<protein>
    <submittedName>
        <fullName evidence="9">Sugar ABC transporter permease</fullName>
    </submittedName>
</protein>
<dbReference type="AlphaFoldDB" id="A0A1C7IHZ7"/>
<keyword evidence="2 7" id="KW-0813">Transport</keyword>
<sequence length="301" mass="33923">MWGRDGYMKKSKLEKSRNRWGIVFILPQLISLVCLGIIPIVIAFVLSFFDWNGFSSPVFTGLQNFKEVFTDPDTAMAIKNTLLYSAIYVPCSIVLSLGLAMLLNKAWGKMFYRAVFFLPQIVTSVGIAVVWSWIYQPQFGILNMILKFFGIQGKEWLRDPSTAMGAVIVMSIWWGLGYNIVLFLAGLQNVPRTYVEAAKIDGANERQVFFYITVPLISPTTLLVTITTMINAFQVFDQMFLLTSGGPAKKTYTMAIHIYQTAFKSYELGKASTAALLLFFVVVAVSVIQFKLSDKWVHYGE</sequence>
<dbReference type="PROSITE" id="PS50928">
    <property type="entry name" value="ABC_TM1"/>
    <property type="match status" value="1"/>
</dbReference>
<dbReference type="STRING" id="1796616.A4V09_21125"/>
<name>A0A1C7IHZ7_9FIRM</name>
<feature type="transmembrane region" description="Helical" evidence="7">
    <location>
        <begin position="82"/>
        <end position="103"/>
    </location>
</feature>
<keyword evidence="3" id="KW-1003">Cell membrane</keyword>
<dbReference type="InterPro" id="IPR000515">
    <property type="entry name" value="MetI-like"/>
</dbReference>
<accession>A0A1C7IHZ7</accession>
<reference evidence="9" key="1">
    <citation type="submission" date="2017-04" db="EMBL/GenBank/DDBJ databases">
        <title>Complete Genome Sequences of Twelve Strains of a Stable Defined Moderately Diverse Mouse Microbiota 2 (sDMDMm2).</title>
        <authorList>
            <person name="Uchimura Y."/>
            <person name="Wyss M."/>
            <person name="Brugiroux S."/>
            <person name="Limenitakis J.P."/>
            <person name="Stecher B."/>
            <person name="McCoy K.D."/>
            <person name="Macpherson A.J."/>
        </authorList>
    </citation>
    <scope>NUCLEOTIDE SEQUENCE</scope>
    <source>
        <strain evidence="9">YL58</strain>
    </source>
</reference>
<evidence type="ECO:0000256" key="4">
    <source>
        <dbReference type="ARBA" id="ARBA00022692"/>
    </source>
</evidence>
<evidence type="ECO:0000256" key="7">
    <source>
        <dbReference type="RuleBase" id="RU363032"/>
    </source>
</evidence>
<feature type="transmembrane region" description="Helical" evidence="7">
    <location>
        <begin position="21"/>
        <end position="49"/>
    </location>
</feature>
<organism evidence="9 10">
    <name type="scientific">Blautia pseudococcoides</name>
    <dbReference type="NCBI Taxonomy" id="1796616"/>
    <lineage>
        <taxon>Bacteria</taxon>
        <taxon>Bacillati</taxon>
        <taxon>Bacillota</taxon>
        <taxon>Clostridia</taxon>
        <taxon>Lachnospirales</taxon>
        <taxon>Lachnospiraceae</taxon>
        <taxon>Blautia</taxon>
    </lineage>
</organism>
<dbReference type="InterPro" id="IPR035906">
    <property type="entry name" value="MetI-like_sf"/>
</dbReference>